<comment type="caution">
    <text evidence="1">The sequence shown here is derived from an EMBL/GenBank/DDBJ whole genome shotgun (WGS) entry which is preliminary data.</text>
</comment>
<evidence type="ECO:0000313" key="1">
    <source>
        <dbReference type="EMBL" id="KAL3961328.1"/>
    </source>
</evidence>
<evidence type="ECO:0000313" key="2">
    <source>
        <dbReference type="Proteomes" id="UP001638806"/>
    </source>
</evidence>
<proteinExistence type="predicted"/>
<name>A0ACC4E1C2_PURLI</name>
<sequence>MVRRRRHGGTQTLEFVLGPSISNVARLRDRTSAWTATRRQRRRGLLQDNSTAPKGFSSQLLELAKGISGEIDSGVVIRTALLSLFIWKIWDYVYNIYFHPCAHLPGPLLFRMTILPNLYYSWKGTKHLKVDELHKKYGDAVRIEPNFVSIMSPSSVQAIYGTGSQWGKGYYYSRGPVEKQVLVNLASAVDKKIHARKRRIISHAFSEAAIRSYEATVLDKIRLFCKQIADPNTFHGDYKNMSRWFSYLTYDIMGNLTFGHEYNMLTKDNDHFIQPLIDTFQHIQIILGCVPWVERFGLGPLMFISMASAVKKFRDYVANQVTHRIDLEKAGKGPDDIFKLLLNAEDKKTGEKMEFKELSDEAVVLIIAASDTTGTALTGMSFYLARYPECYSKLKEEIRSTFSSLEEIVSGPKLLGCKYLRACVEEALRMSPGVPSYLVRESPKDGVIDGHAIPAYANIGVPGWAMHRREDVFPEPQIYKPERWLTESKDEIEKLRSAHLPFSYGPRACIGKNLAMSTIYLTMARIAFLFEIESREELPLEFHVKDHFAAGDKNGPFLKFIPRDPRYLA</sequence>
<accession>A0ACC4E1C2</accession>
<keyword evidence="2" id="KW-1185">Reference proteome</keyword>
<gene>
    <name evidence="1" type="ORF">ACCO45_002851</name>
</gene>
<reference evidence="1" key="1">
    <citation type="submission" date="2024-12" db="EMBL/GenBank/DDBJ databases">
        <title>Comparative genomics and development of molecular markers within Purpureocillium lilacinum and among Purpureocillium species.</title>
        <authorList>
            <person name="Yeh Z.-Y."/>
            <person name="Ni N.-T."/>
            <person name="Lo P.-H."/>
            <person name="Mushyakhwo K."/>
            <person name="Lin C.-F."/>
            <person name="Nai Y.-S."/>
        </authorList>
    </citation>
    <scope>NUCLEOTIDE SEQUENCE</scope>
    <source>
        <strain evidence="1">NCHU-NPUST-175</strain>
    </source>
</reference>
<dbReference type="EMBL" id="JBGNUJ010000003">
    <property type="protein sequence ID" value="KAL3961328.1"/>
    <property type="molecule type" value="Genomic_DNA"/>
</dbReference>
<protein>
    <submittedName>
        <fullName evidence="1">Uncharacterized protein</fullName>
    </submittedName>
</protein>
<organism evidence="1 2">
    <name type="scientific">Purpureocillium lilacinum</name>
    <name type="common">Paecilomyces lilacinus</name>
    <dbReference type="NCBI Taxonomy" id="33203"/>
    <lineage>
        <taxon>Eukaryota</taxon>
        <taxon>Fungi</taxon>
        <taxon>Dikarya</taxon>
        <taxon>Ascomycota</taxon>
        <taxon>Pezizomycotina</taxon>
        <taxon>Sordariomycetes</taxon>
        <taxon>Hypocreomycetidae</taxon>
        <taxon>Hypocreales</taxon>
        <taxon>Ophiocordycipitaceae</taxon>
        <taxon>Purpureocillium</taxon>
    </lineage>
</organism>
<dbReference type="Proteomes" id="UP001638806">
    <property type="component" value="Unassembled WGS sequence"/>
</dbReference>